<dbReference type="eggNOG" id="ENOG503201F">
    <property type="taxonomic scope" value="Bacteria"/>
</dbReference>
<reference evidence="2 3" key="1">
    <citation type="submission" date="2012-05" db="EMBL/GenBank/DDBJ databases">
        <authorList>
            <person name="Harkins D.M."/>
            <person name="Madupu R."/>
            <person name="Durkin A.S."/>
            <person name="Torralba M."/>
            <person name="Methe B."/>
            <person name="Sutton G.G."/>
            <person name="Nelson K.E."/>
        </authorList>
    </citation>
    <scope>NUCLEOTIDE SEQUENCE [LARGE SCALE GENOMIC DNA]</scope>
    <source>
        <strain evidence="2 3">F0489</strain>
    </source>
</reference>
<dbReference type="SUPFAM" id="SSF81923">
    <property type="entry name" value="Double Clp-N motif"/>
    <property type="match status" value="1"/>
</dbReference>
<dbReference type="InterPro" id="IPR036628">
    <property type="entry name" value="Clp_N_dom_sf"/>
</dbReference>
<protein>
    <submittedName>
        <fullName evidence="2">Clp amino terminal domain protein</fullName>
    </submittedName>
</protein>
<keyword evidence="3" id="KW-1185">Reference proteome</keyword>
<dbReference type="AlphaFoldDB" id="J0WJN6"/>
<dbReference type="OrthoDB" id="3252893at2"/>
<dbReference type="RefSeq" id="WP_008733870.1">
    <property type="nucleotide sequence ID" value="NZ_AKFT01000215.1"/>
</dbReference>
<sequence length="326" mass="35236">MAPMDHYLTWVNAAWSEAARLRHRQIEPEHLLLGLIAQGGRAAAILGAHGVTLARARTAVDALADADLARVGIRLPEGLRPEPLSASDLIAGPGSGEIPMSQAATELVDTVGRGAGDPGLRVLLALTARPQTPIARLVDYCGADAAVLCADAARAEAELSESSELTAHRYRLTDEYASYGLDRVLSQERFVSVPAADLAALLSDPAGLTQWAVPREELVELRADGVVQRVDGRRQRGRVRWRLEETSPGRIVWSCTAASGPHDGEVLLVRDLRLAEAPGGARLRLILAHRTWGRFGPIVYWFSWRWIRLGVAQMLTGIARAAAELL</sequence>
<gene>
    <name evidence="2" type="ORF">HMPREF1318_2099</name>
</gene>
<accession>J0WJN6</accession>
<evidence type="ECO:0000313" key="2">
    <source>
        <dbReference type="EMBL" id="EJF36751.1"/>
    </source>
</evidence>
<dbReference type="Pfam" id="PF02861">
    <property type="entry name" value="Clp_N"/>
    <property type="match status" value="1"/>
</dbReference>
<dbReference type="Proteomes" id="UP000002941">
    <property type="component" value="Unassembled WGS sequence"/>
</dbReference>
<dbReference type="Gene3D" id="3.30.530.20">
    <property type="match status" value="1"/>
</dbReference>
<evidence type="ECO:0000259" key="1">
    <source>
        <dbReference type="Pfam" id="PF02861"/>
    </source>
</evidence>
<name>J0WJN6_9ACTO</name>
<dbReference type="PATRIC" id="fig|1125718.3.peg.2791"/>
<dbReference type="InterPro" id="IPR004176">
    <property type="entry name" value="Clp_R_N"/>
</dbReference>
<proteinExistence type="predicted"/>
<organism evidence="2 3">
    <name type="scientific">Actinomyces massiliensis F0489</name>
    <dbReference type="NCBI Taxonomy" id="1125718"/>
    <lineage>
        <taxon>Bacteria</taxon>
        <taxon>Bacillati</taxon>
        <taxon>Actinomycetota</taxon>
        <taxon>Actinomycetes</taxon>
        <taxon>Actinomycetales</taxon>
        <taxon>Actinomycetaceae</taxon>
        <taxon>Actinomyces</taxon>
    </lineage>
</organism>
<dbReference type="Gene3D" id="1.10.1780.10">
    <property type="entry name" value="Clp, N-terminal domain"/>
    <property type="match status" value="1"/>
</dbReference>
<dbReference type="EMBL" id="AKFT01000215">
    <property type="protein sequence ID" value="EJF36751.1"/>
    <property type="molecule type" value="Genomic_DNA"/>
</dbReference>
<dbReference type="InterPro" id="IPR023393">
    <property type="entry name" value="START-like_dom_sf"/>
</dbReference>
<evidence type="ECO:0000313" key="3">
    <source>
        <dbReference type="Proteomes" id="UP000002941"/>
    </source>
</evidence>
<dbReference type="SUPFAM" id="SSF55961">
    <property type="entry name" value="Bet v1-like"/>
    <property type="match status" value="1"/>
</dbReference>
<comment type="caution">
    <text evidence="2">The sequence shown here is derived from an EMBL/GenBank/DDBJ whole genome shotgun (WGS) entry which is preliminary data.</text>
</comment>
<feature type="domain" description="Clp R" evidence="1">
    <location>
        <begin position="11"/>
        <end position="63"/>
    </location>
</feature>